<dbReference type="AlphaFoldDB" id="A0A162LGZ7"/>
<dbReference type="GeneID" id="97239384"/>
<dbReference type="RefSeq" id="WP_062762619.1">
    <property type="nucleotide sequence ID" value="NZ_CP121043.1"/>
</dbReference>
<accession>A0A162LGZ7</accession>
<keyword evidence="1" id="KW-0812">Transmembrane</keyword>
<keyword evidence="1" id="KW-1133">Transmembrane helix</keyword>
<organism evidence="2 3">
    <name type="scientific">Tistrella mobilis</name>
    <dbReference type="NCBI Taxonomy" id="171437"/>
    <lineage>
        <taxon>Bacteria</taxon>
        <taxon>Pseudomonadati</taxon>
        <taxon>Pseudomonadota</taxon>
        <taxon>Alphaproteobacteria</taxon>
        <taxon>Geminicoccales</taxon>
        <taxon>Geminicoccaceae</taxon>
        <taxon>Tistrella</taxon>
    </lineage>
</organism>
<dbReference type="EMBL" id="LPZR01000076">
    <property type="protein sequence ID" value="KYO54923.1"/>
    <property type="molecule type" value="Genomic_DNA"/>
</dbReference>
<reference evidence="2 3" key="1">
    <citation type="submission" date="2015-12" db="EMBL/GenBank/DDBJ databases">
        <title>Genome sequence of Tistrella mobilis MCCC 1A02139.</title>
        <authorList>
            <person name="Lu L."/>
            <person name="Lai Q."/>
            <person name="Shao Z."/>
            <person name="Qian P."/>
        </authorList>
    </citation>
    <scope>NUCLEOTIDE SEQUENCE [LARGE SCALE GENOMIC DNA]</scope>
    <source>
        <strain evidence="2 3">MCCC 1A02139</strain>
    </source>
</reference>
<sequence length="308" mass="32301">MAYTWRRKTILAKLESGYAVDAAPNGTSDAIETENLAITPLQHGLAERNIDDGRLGNRGGFMVGRNVQVTFDVAFAGAGEAGTVPAYGSLLKACGMSEDIVTDESVAYAPIDDLPPSATLYVNVDGVRHAVTGARGNLAIRMTVDQIPYLAFTFIGLFVPVTAAAMPAVSLSGFTTPVPVGPVATAVAFDAVSLGMQSLELDMGNDIQYVALTDAEKIERVARSGTATITAQMPQLATRNFFSDAAANTTGVVSITHGTEDGARVGLTLRKVQITDITYQEISGTVGLQMQLALLPTLVAGEFAITVR</sequence>
<evidence type="ECO:0000313" key="2">
    <source>
        <dbReference type="EMBL" id="KYO54923.1"/>
    </source>
</evidence>
<evidence type="ECO:0000256" key="1">
    <source>
        <dbReference type="SAM" id="Phobius"/>
    </source>
</evidence>
<comment type="caution">
    <text evidence="2">The sequence shown here is derived from an EMBL/GenBank/DDBJ whole genome shotgun (WGS) entry which is preliminary data.</text>
</comment>
<proteinExistence type="predicted"/>
<protein>
    <submittedName>
        <fullName evidence="2">Uncharacterized protein</fullName>
    </submittedName>
</protein>
<gene>
    <name evidence="2" type="ORF">AUP44_24540</name>
</gene>
<name>A0A162LGZ7_9PROT</name>
<dbReference type="Proteomes" id="UP000075787">
    <property type="component" value="Unassembled WGS sequence"/>
</dbReference>
<dbReference type="Pfam" id="PF18906">
    <property type="entry name" value="Phage_tube_2"/>
    <property type="match status" value="1"/>
</dbReference>
<dbReference type="InterPro" id="IPR044000">
    <property type="entry name" value="Phage_tube_2"/>
</dbReference>
<evidence type="ECO:0000313" key="3">
    <source>
        <dbReference type="Proteomes" id="UP000075787"/>
    </source>
</evidence>
<feature type="transmembrane region" description="Helical" evidence="1">
    <location>
        <begin position="149"/>
        <end position="169"/>
    </location>
</feature>
<dbReference type="OrthoDB" id="7325655at2"/>
<keyword evidence="1" id="KW-0472">Membrane</keyword>